<dbReference type="CDD" id="cd00075">
    <property type="entry name" value="HATPase"/>
    <property type="match status" value="1"/>
</dbReference>
<sequence length="432" mass="48578">MFKKTKLRLVLLNTLVFFLLLTAFSTTLYLYTKERLYSQTDHNLQDNAQHFLNDASHGQLDRRPLDQGREAERRVVYVLWDDKGNAALQMPEGALFQEDMEKLSPDPDHDGDPKKPPGKGQPGQFHTVSIGGNDYRVYNVPVQMKMANGTSIQTLQLLTGLQQSQEMMTSMLWVIIVAGAVCALVAVGAGVYLATRALRPIQQAWNKQQEFVADASHELRTPLTVMKTSLERLFRHPDNTIEQESVGISDAIEETNRMSKLVSQLLTLARSDSNELEILRQPMRVDELVGRMVERFREFAMLKDIEIHSSLDELPVEILGDEERLQQLLVILLDNALKYTEESGRVHVTCRKTANHVQIEVTDTGIGISAEDLPRIFDRFFRGDKMRARTHPGTGLGLSIAQWIVEAHGGKIRAESVPGQGTTISVRLPARG</sequence>
<proteinExistence type="predicted"/>
<dbReference type="Proteomes" id="UP000602284">
    <property type="component" value="Unassembled WGS sequence"/>
</dbReference>
<dbReference type="SUPFAM" id="SSF55874">
    <property type="entry name" value="ATPase domain of HSP90 chaperone/DNA topoisomerase II/histidine kinase"/>
    <property type="match status" value="1"/>
</dbReference>
<dbReference type="Gene3D" id="3.30.565.10">
    <property type="entry name" value="Histidine kinase-like ATPase, C-terminal domain"/>
    <property type="match status" value="1"/>
</dbReference>
<feature type="region of interest" description="Disordered" evidence="13">
    <location>
        <begin position="101"/>
        <end position="126"/>
    </location>
</feature>
<dbReference type="Gene3D" id="1.10.287.130">
    <property type="match status" value="1"/>
</dbReference>
<keyword evidence="17" id="KW-1185">Reference proteome</keyword>
<dbReference type="InterPro" id="IPR036097">
    <property type="entry name" value="HisK_dim/P_sf"/>
</dbReference>
<evidence type="ECO:0000256" key="3">
    <source>
        <dbReference type="ARBA" id="ARBA00012438"/>
    </source>
</evidence>
<evidence type="ECO:0000256" key="12">
    <source>
        <dbReference type="ARBA" id="ARBA00023136"/>
    </source>
</evidence>
<dbReference type="EC" id="2.7.13.3" evidence="3"/>
<evidence type="ECO:0000256" key="1">
    <source>
        <dbReference type="ARBA" id="ARBA00000085"/>
    </source>
</evidence>
<accession>A0ABS1J4P8</accession>
<gene>
    <name evidence="16" type="ORF">JJB07_01235</name>
</gene>
<feature type="domain" description="Histidine kinase" evidence="15">
    <location>
        <begin position="214"/>
        <end position="432"/>
    </location>
</feature>
<dbReference type="Pfam" id="PF00512">
    <property type="entry name" value="HisKA"/>
    <property type="match status" value="1"/>
</dbReference>
<evidence type="ECO:0000256" key="8">
    <source>
        <dbReference type="ARBA" id="ARBA00022777"/>
    </source>
</evidence>
<keyword evidence="11" id="KW-0902">Two-component regulatory system</keyword>
<dbReference type="InterPro" id="IPR004358">
    <property type="entry name" value="Sig_transdc_His_kin-like_C"/>
</dbReference>
<dbReference type="SUPFAM" id="SSF47384">
    <property type="entry name" value="Homodimeric domain of signal transducing histidine kinase"/>
    <property type="match status" value="1"/>
</dbReference>
<dbReference type="InterPro" id="IPR050428">
    <property type="entry name" value="TCS_sensor_his_kinase"/>
</dbReference>
<dbReference type="InterPro" id="IPR036890">
    <property type="entry name" value="HATPase_C_sf"/>
</dbReference>
<organism evidence="16 17">
    <name type="scientific">Tumebacillus amylolyticus</name>
    <dbReference type="NCBI Taxonomy" id="2801339"/>
    <lineage>
        <taxon>Bacteria</taxon>
        <taxon>Bacillati</taxon>
        <taxon>Bacillota</taxon>
        <taxon>Bacilli</taxon>
        <taxon>Bacillales</taxon>
        <taxon>Alicyclobacillaceae</taxon>
        <taxon>Tumebacillus</taxon>
    </lineage>
</organism>
<feature type="compositionally biased region" description="Basic and acidic residues" evidence="13">
    <location>
        <begin position="101"/>
        <end position="115"/>
    </location>
</feature>
<evidence type="ECO:0000313" key="17">
    <source>
        <dbReference type="Proteomes" id="UP000602284"/>
    </source>
</evidence>
<evidence type="ECO:0000256" key="5">
    <source>
        <dbReference type="ARBA" id="ARBA00022679"/>
    </source>
</evidence>
<feature type="transmembrane region" description="Helical" evidence="14">
    <location>
        <begin position="171"/>
        <end position="194"/>
    </location>
</feature>
<dbReference type="PANTHER" id="PTHR45436">
    <property type="entry name" value="SENSOR HISTIDINE KINASE YKOH"/>
    <property type="match status" value="1"/>
</dbReference>
<dbReference type="CDD" id="cd00082">
    <property type="entry name" value="HisKA"/>
    <property type="match status" value="1"/>
</dbReference>
<dbReference type="InterPro" id="IPR003661">
    <property type="entry name" value="HisK_dim/P_dom"/>
</dbReference>
<keyword evidence="6 14" id="KW-0812">Transmembrane</keyword>
<protein>
    <recommendedName>
        <fullName evidence="3">histidine kinase</fullName>
        <ecNumber evidence="3">2.7.13.3</ecNumber>
    </recommendedName>
</protein>
<evidence type="ECO:0000256" key="7">
    <source>
        <dbReference type="ARBA" id="ARBA00022741"/>
    </source>
</evidence>
<keyword evidence="9" id="KW-0067">ATP-binding</keyword>
<reference evidence="16 17" key="1">
    <citation type="submission" date="2021-01" db="EMBL/GenBank/DDBJ databases">
        <title>Tumebacillus sp. strain ITR2 16S ribosomal RNA gene Genome sequencing and assembly.</title>
        <authorList>
            <person name="Kang M."/>
        </authorList>
    </citation>
    <scope>NUCLEOTIDE SEQUENCE [LARGE SCALE GENOMIC DNA]</scope>
    <source>
        <strain evidence="16 17">ITR2</strain>
    </source>
</reference>
<dbReference type="SMART" id="SM00388">
    <property type="entry name" value="HisKA"/>
    <property type="match status" value="1"/>
</dbReference>
<dbReference type="RefSeq" id="WP_201630440.1">
    <property type="nucleotide sequence ID" value="NZ_JAEQNB010000001.1"/>
</dbReference>
<keyword evidence="7" id="KW-0547">Nucleotide-binding</keyword>
<evidence type="ECO:0000256" key="14">
    <source>
        <dbReference type="SAM" id="Phobius"/>
    </source>
</evidence>
<evidence type="ECO:0000256" key="13">
    <source>
        <dbReference type="SAM" id="MobiDB-lite"/>
    </source>
</evidence>
<evidence type="ECO:0000256" key="6">
    <source>
        <dbReference type="ARBA" id="ARBA00022692"/>
    </source>
</evidence>
<keyword evidence="12 14" id="KW-0472">Membrane</keyword>
<evidence type="ECO:0000256" key="9">
    <source>
        <dbReference type="ARBA" id="ARBA00022840"/>
    </source>
</evidence>
<evidence type="ECO:0000313" key="16">
    <source>
        <dbReference type="EMBL" id="MBL0385255.1"/>
    </source>
</evidence>
<dbReference type="Pfam" id="PF02518">
    <property type="entry name" value="HATPase_c"/>
    <property type="match status" value="1"/>
</dbReference>
<dbReference type="PROSITE" id="PS50109">
    <property type="entry name" value="HIS_KIN"/>
    <property type="match status" value="1"/>
</dbReference>
<name>A0ABS1J4P8_9BACL</name>
<keyword evidence="4" id="KW-0597">Phosphoprotein</keyword>
<dbReference type="InterPro" id="IPR005467">
    <property type="entry name" value="His_kinase_dom"/>
</dbReference>
<dbReference type="PANTHER" id="PTHR45436:SF5">
    <property type="entry name" value="SENSOR HISTIDINE KINASE TRCS"/>
    <property type="match status" value="1"/>
</dbReference>
<dbReference type="SMART" id="SM00387">
    <property type="entry name" value="HATPase_c"/>
    <property type="match status" value="1"/>
</dbReference>
<evidence type="ECO:0000256" key="2">
    <source>
        <dbReference type="ARBA" id="ARBA00004370"/>
    </source>
</evidence>
<keyword evidence="10 14" id="KW-1133">Transmembrane helix</keyword>
<evidence type="ECO:0000259" key="15">
    <source>
        <dbReference type="PROSITE" id="PS50109"/>
    </source>
</evidence>
<evidence type="ECO:0000256" key="10">
    <source>
        <dbReference type="ARBA" id="ARBA00022989"/>
    </source>
</evidence>
<comment type="subcellular location">
    <subcellularLocation>
        <location evidence="2">Membrane</location>
    </subcellularLocation>
</comment>
<keyword evidence="8 16" id="KW-0418">Kinase</keyword>
<dbReference type="EMBL" id="JAEQNB010000001">
    <property type="protein sequence ID" value="MBL0385255.1"/>
    <property type="molecule type" value="Genomic_DNA"/>
</dbReference>
<comment type="catalytic activity">
    <reaction evidence="1">
        <text>ATP + protein L-histidine = ADP + protein N-phospho-L-histidine.</text>
        <dbReference type="EC" id="2.7.13.3"/>
    </reaction>
</comment>
<dbReference type="PRINTS" id="PR00344">
    <property type="entry name" value="BCTRLSENSOR"/>
</dbReference>
<comment type="caution">
    <text evidence="16">The sequence shown here is derived from an EMBL/GenBank/DDBJ whole genome shotgun (WGS) entry which is preliminary data.</text>
</comment>
<dbReference type="GO" id="GO:0016301">
    <property type="term" value="F:kinase activity"/>
    <property type="evidence" value="ECO:0007669"/>
    <property type="project" value="UniProtKB-KW"/>
</dbReference>
<keyword evidence="5" id="KW-0808">Transferase</keyword>
<evidence type="ECO:0000256" key="11">
    <source>
        <dbReference type="ARBA" id="ARBA00023012"/>
    </source>
</evidence>
<dbReference type="InterPro" id="IPR003594">
    <property type="entry name" value="HATPase_dom"/>
</dbReference>
<evidence type="ECO:0000256" key="4">
    <source>
        <dbReference type="ARBA" id="ARBA00022553"/>
    </source>
</evidence>